<evidence type="ECO:0000313" key="1">
    <source>
        <dbReference type="EMBL" id="AGF93335.1"/>
    </source>
</evidence>
<accession>M1PQ99</accession>
<protein>
    <submittedName>
        <fullName evidence="1">Uncharacterized protein</fullName>
    </submittedName>
</protein>
<dbReference type="AlphaFoldDB" id="M1PQ99"/>
<feature type="non-terminal residue" evidence="1">
    <location>
        <position position="42"/>
    </location>
</feature>
<proteinExistence type="predicted"/>
<dbReference type="EMBL" id="JX684088">
    <property type="protein sequence ID" value="AGF93335.1"/>
    <property type="molecule type" value="Genomic_DNA"/>
</dbReference>
<sequence length="42" mass="4823">MVSNFAMHHLDDLVIPFLVHRDVGIVLTPDYKDAGIFERIKV</sequence>
<gene>
    <name evidence="1" type="ORF">FLSS-22_0029</name>
</gene>
<organism evidence="1">
    <name type="scientific">uncultured organism</name>
    <dbReference type="NCBI Taxonomy" id="155900"/>
    <lineage>
        <taxon>unclassified sequences</taxon>
        <taxon>environmental samples</taxon>
    </lineage>
</organism>
<reference evidence="1" key="1">
    <citation type="journal article" date="2013" name="Syst. Appl. Microbiol.">
        <title>New insights into the archaeal diversity of a hypersaline microbial mat obtained by a metagenomic approach.</title>
        <authorList>
            <person name="Lopez-Lopez A."/>
            <person name="Richter M."/>
            <person name="Pena A."/>
            <person name="Tamames J."/>
            <person name="Rossello-Mora R."/>
        </authorList>
    </citation>
    <scope>NUCLEOTIDE SEQUENCE</scope>
</reference>
<name>M1PQ99_9ZZZZ</name>